<evidence type="ECO:0000313" key="1">
    <source>
        <dbReference type="EMBL" id="KAJ6396578.1"/>
    </source>
</evidence>
<dbReference type="Proteomes" id="UP001141253">
    <property type="component" value="Chromosome 4"/>
</dbReference>
<comment type="caution">
    <text evidence="1">The sequence shown here is derived from an EMBL/GenBank/DDBJ whole genome shotgun (WGS) entry which is preliminary data.</text>
</comment>
<dbReference type="EMBL" id="JAPFFI010000004">
    <property type="protein sequence ID" value="KAJ6396578.1"/>
    <property type="molecule type" value="Genomic_DNA"/>
</dbReference>
<sequence>MDAERHQSQNEKIGFWLQKLREFRYDAEDDALDEFDKASGEKYREHWQKATPLLFKFQQIKDLNFRLAEIESMKSKFPKTMEENQEEESLATLSFRLLCFMKLPATRASPKQFLQASAGSSQTFSIGDCPKHHRIARMHRQSEETSMACDQDVSKFERKVPGKQEKIGPILLMSLKLMLTMLVRNGLLLF</sequence>
<reference evidence="1" key="2">
    <citation type="journal article" date="2023" name="Int. J. Mol. Sci.">
        <title>De Novo Assembly and Annotation of 11 Diverse Shrub Willow (Salix) Genomes Reveals Novel Gene Organization in Sex-Linked Regions.</title>
        <authorList>
            <person name="Hyden B."/>
            <person name="Feng K."/>
            <person name="Yates T.B."/>
            <person name="Jawdy S."/>
            <person name="Cereghino C."/>
            <person name="Smart L.B."/>
            <person name="Muchero W."/>
        </authorList>
    </citation>
    <scope>NUCLEOTIDE SEQUENCE</scope>
    <source>
        <tissue evidence="1">Shoot tip</tissue>
    </source>
</reference>
<evidence type="ECO:0000313" key="2">
    <source>
        <dbReference type="Proteomes" id="UP001141253"/>
    </source>
</evidence>
<reference evidence="1" key="1">
    <citation type="submission" date="2022-10" db="EMBL/GenBank/DDBJ databases">
        <authorList>
            <person name="Hyden B.L."/>
            <person name="Feng K."/>
            <person name="Yates T."/>
            <person name="Jawdy S."/>
            <person name="Smart L.B."/>
            <person name="Muchero W."/>
        </authorList>
    </citation>
    <scope>NUCLEOTIDE SEQUENCE</scope>
    <source>
        <tissue evidence="1">Shoot tip</tissue>
    </source>
</reference>
<organism evidence="1 2">
    <name type="scientific">Salix suchowensis</name>
    <dbReference type="NCBI Taxonomy" id="1278906"/>
    <lineage>
        <taxon>Eukaryota</taxon>
        <taxon>Viridiplantae</taxon>
        <taxon>Streptophyta</taxon>
        <taxon>Embryophyta</taxon>
        <taxon>Tracheophyta</taxon>
        <taxon>Spermatophyta</taxon>
        <taxon>Magnoliopsida</taxon>
        <taxon>eudicotyledons</taxon>
        <taxon>Gunneridae</taxon>
        <taxon>Pentapetalae</taxon>
        <taxon>rosids</taxon>
        <taxon>fabids</taxon>
        <taxon>Malpighiales</taxon>
        <taxon>Salicaceae</taxon>
        <taxon>Saliceae</taxon>
        <taxon>Salix</taxon>
    </lineage>
</organism>
<evidence type="ECO:0008006" key="3">
    <source>
        <dbReference type="Google" id="ProtNLM"/>
    </source>
</evidence>
<keyword evidence="2" id="KW-1185">Reference proteome</keyword>
<protein>
    <recommendedName>
        <fullName evidence="3">Rx N-terminal domain-containing protein</fullName>
    </recommendedName>
</protein>
<name>A0ABQ9CE93_9ROSI</name>
<proteinExistence type="predicted"/>
<gene>
    <name evidence="1" type="ORF">OIU77_021582</name>
</gene>
<accession>A0ABQ9CE93</accession>